<name>A0ACC6K478_9PSED</name>
<proteinExistence type="predicted"/>
<organism evidence="1 2">
    <name type="scientific">Pseudomonas hunanensis</name>
    <dbReference type="NCBI Taxonomy" id="1247546"/>
    <lineage>
        <taxon>Bacteria</taxon>
        <taxon>Pseudomonadati</taxon>
        <taxon>Pseudomonadota</taxon>
        <taxon>Gammaproteobacteria</taxon>
        <taxon>Pseudomonadales</taxon>
        <taxon>Pseudomonadaceae</taxon>
        <taxon>Pseudomonas</taxon>
    </lineage>
</organism>
<keyword evidence="2" id="KW-1185">Reference proteome</keyword>
<protein>
    <submittedName>
        <fullName evidence="1">SAM-dependent methyltransferase</fullName>
    </submittedName>
</protein>
<evidence type="ECO:0000313" key="2">
    <source>
        <dbReference type="Proteomes" id="UP001259587"/>
    </source>
</evidence>
<comment type="caution">
    <text evidence="1">The sequence shown here is derived from an EMBL/GenBank/DDBJ whole genome shotgun (WGS) entry which is preliminary data.</text>
</comment>
<dbReference type="Proteomes" id="UP001259587">
    <property type="component" value="Unassembled WGS sequence"/>
</dbReference>
<dbReference type="EMBL" id="JAVDTH010000015">
    <property type="protein sequence ID" value="MDR6713225.1"/>
    <property type="molecule type" value="Genomic_DNA"/>
</dbReference>
<sequence>MKPIRIICATRESREDFPSKTALGRSLQIHHASNPVELVLHARNTEGLSTLYNRAIDQAKEDPAILVFVHDDVHLCDYWWGERLRDGVETFDVIGLAGNTRRVEGQPAWAFVDERLTWDDKCFLSGAVGHGSSFPCAVSNFGPAPQACKLLDGLLLAADSERLVQAGVRFDEQFQFHFYDMDFCRQAEAKGLRMGTWPLSVVHESGGAFGTPSWREGLRRYQSKYDEKRDPTVQEKSVQSQTPVHQRHNPDLLKLMPVNATRVVEIGCSSGALAREYKKLNPSVHYTGIEIEPSYAALAREHCDRVLDMNIEAVTTDLLATDLAADCWVFGDVLEHLYDPWHLLNIIRQASAPGTSIVACIPNAQHWSVQVRLSVGDFRYEDSGLFDRTHIRWFTLATMLEMFTQAGLTVEAGIPRVFDEPQRERYLPVIHAMATAAGKDPEAAVQDALPFQYVIRAVVN</sequence>
<keyword evidence="1" id="KW-0808">Transferase</keyword>
<evidence type="ECO:0000313" key="1">
    <source>
        <dbReference type="EMBL" id="MDR6713225.1"/>
    </source>
</evidence>
<keyword evidence="1" id="KW-0489">Methyltransferase</keyword>
<reference evidence="1" key="1">
    <citation type="submission" date="2023-07" db="EMBL/GenBank/DDBJ databases">
        <title>Sorghum-associated microbial communities from plants grown in Nebraska, USA.</title>
        <authorList>
            <person name="Schachtman D."/>
        </authorList>
    </citation>
    <scope>NUCLEOTIDE SEQUENCE</scope>
    <source>
        <strain evidence="1">BE56</strain>
    </source>
</reference>
<gene>
    <name evidence="1" type="ORF">J2W83_002828</name>
</gene>
<accession>A0ACC6K478</accession>